<protein>
    <submittedName>
        <fullName evidence="1">HPr family phosphocarrier protein</fullName>
    </submittedName>
</protein>
<dbReference type="Proteomes" id="UP000813420">
    <property type="component" value="Unassembled WGS sequence"/>
</dbReference>
<dbReference type="EMBL" id="DYXE01000096">
    <property type="protein sequence ID" value="HJH51048.1"/>
    <property type="molecule type" value="Genomic_DNA"/>
</dbReference>
<dbReference type="RefSeq" id="WP_070089585.1">
    <property type="nucleotide sequence ID" value="NZ_CABMJS010000020.1"/>
</dbReference>
<reference evidence="1" key="1">
    <citation type="journal article" date="2021" name="PeerJ">
        <title>Extensive microbial diversity within the chicken gut microbiome revealed by metagenomics and culture.</title>
        <authorList>
            <person name="Gilroy R."/>
            <person name="Ravi A."/>
            <person name="Getino M."/>
            <person name="Pursley I."/>
            <person name="Horton D.L."/>
            <person name="Alikhan N.F."/>
            <person name="Baker D."/>
            <person name="Gharbi K."/>
            <person name="Hall N."/>
            <person name="Watson M."/>
            <person name="Adriaenssens E.M."/>
            <person name="Foster-Nyarko E."/>
            <person name="Jarju S."/>
            <person name="Secka A."/>
            <person name="Antonio M."/>
            <person name="Oren A."/>
            <person name="Chaudhuri R.R."/>
            <person name="La Ragione R."/>
            <person name="Hildebrand F."/>
            <person name="Pallen M.J."/>
        </authorList>
    </citation>
    <scope>NUCLEOTIDE SEQUENCE</scope>
    <source>
        <strain evidence="1">USAMLcec4-12693</strain>
    </source>
</reference>
<evidence type="ECO:0000313" key="1">
    <source>
        <dbReference type="EMBL" id="HJH51048.1"/>
    </source>
</evidence>
<dbReference type="OrthoDB" id="1911397at2"/>
<comment type="caution">
    <text evidence="1">The sequence shown here is derived from an EMBL/GenBank/DDBJ whole genome shotgun (WGS) entry which is preliminary data.</text>
</comment>
<dbReference type="InterPro" id="IPR035895">
    <property type="entry name" value="HPr-like_sf"/>
</dbReference>
<accession>A0A9D3AKR6</accession>
<proteinExistence type="predicted"/>
<organism evidence="1 2">
    <name type="scientific">Merdimonas faecis</name>
    <dbReference type="NCBI Taxonomy" id="1653435"/>
    <lineage>
        <taxon>Bacteria</taxon>
        <taxon>Bacillati</taxon>
        <taxon>Bacillota</taxon>
        <taxon>Clostridia</taxon>
        <taxon>Lachnospirales</taxon>
        <taxon>Lachnospiraceae</taxon>
        <taxon>Merdimonas</taxon>
    </lineage>
</organism>
<name>A0A9D3AKR6_9FIRM</name>
<evidence type="ECO:0000313" key="2">
    <source>
        <dbReference type="Proteomes" id="UP000813420"/>
    </source>
</evidence>
<reference evidence="1" key="2">
    <citation type="submission" date="2021-09" db="EMBL/GenBank/DDBJ databases">
        <authorList>
            <person name="Gilroy R."/>
        </authorList>
    </citation>
    <scope>NUCLEOTIDE SEQUENCE</scope>
    <source>
        <strain evidence="1">USAMLcec4-12693</strain>
    </source>
</reference>
<gene>
    <name evidence="1" type="ORF">K8V39_12430</name>
</gene>
<sequence>MIKVPVNFQRTEDAVEFVKIVNQYPFQMDLISGNHIVDAKSLLGTIEISKADRLSLRIYSTPSPSTEQLLAEVQDYL</sequence>
<dbReference type="SUPFAM" id="SSF55594">
    <property type="entry name" value="HPr-like"/>
    <property type="match status" value="1"/>
</dbReference>
<dbReference type="AlphaFoldDB" id="A0A9D3AKR6"/>